<dbReference type="SUPFAM" id="SSF46955">
    <property type="entry name" value="Putative DNA-binding domain"/>
    <property type="match status" value="1"/>
</dbReference>
<proteinExistence type="predicted"/>
<protein>
    <submittedName>
        <fullName evidence="2">DNA binding domain-containing protein, excisionase family</fullName>
    </submittedName>
</protein>
<evidence type="ECO:0000259" key="1">
    <source>
        <dbReference type="Pfam" id="PF12728"/>
    </source>
</evidence>
<evidence type="ECO:0000313" key="2">
    <source>
        <dbReference type="EMBL" id="SFG98071.1"/>
    </source>
</evidence>
<dbReference type="AlphaFoldDB" id="A0A1I2WEQ1"/>
<dbReference type="OrthoDB" id="1097811at2"/>
<name>A0A1I2WEQ1_9BACT</name>
<dbReference type="Proteomes" id="UP000199642">
    <property type="component" value="Unassembled WGS sequence"/>
</dbReference>
<dbReference type="STRING" id="435880.SAMN04487988_11218"/>
<dbReference type="InterPro" id="IPR041657">
    <property type="entry name" value="HTH_17"/>
</dbReference>
<dbReference type="EMBL" id="FOPC01000012">
    <property type="protein sequence ID" value="SFG98071.1"/>
    <property type="molecule type" value="Genomic_DNA"/>
</dbReference>
<feature type="domain" description="Helix-turn-helix" evidence="1">
    <location>
        <begin position="44"/>
        <end position="88"/>
    </location>
</feature>
<keyword evidence="3" id="KW-1185">Reference proteome</keyword>
<dbReference type="Gene3D" id="1.10.1660.10">
    <property type="match status" value="1"/>
</dbReference>
<dbReference type="InterPro" id="IPR009061">
    <property type="entry name" value="DNA-bd_dom_put_sf"/>
</dbReference>
<reference evidence="3" key="1">
    <citation type="submission" date="2016-10" db="EMBL/GenBank/DDBJ databases">
        <authorList>
            <person name="Varghese N."/>
            <person name="Submissions S."/>
        </authorList>
    </citation>
    <scope>NUCLEOTIDE SEQUENCE [LARGE SCALE GENOMIC DNA]</scope>
    <source>
        <strain evidence="3">DSM 19315</strain>
    </source>
</reference>
<sequence>MQIQTIQITQLTPDQFEETIKKAVKSQLDFLRKEIAPIQPKEEYLSRKEVADLLKIELSTLHNWCKKGKLKPYGIGNRVYFLRSDIEKALVPLNQKGL</sequence>
<gene>
    <name evidence="2" type="ORF">SAMN04487988_11218</name>
</gene>
<dbReference type="RefSeq" id="WP_092793214.1">
    <property type="nucleotide sequence ID" value="NZ_FOPC01000012.1"/>
</dbReference>
<dbReference type="Pfam" id="PF12728">
    <property type="entry name" value="HTH_17"/>
    <property type="match status" value="1"/>
</dbReference>
<accession>A0A1I2WEQ1</accession>
<organism evidence="2 3">
    <name type="scientific">Algoriphagus hitonicola</name>
    <dbReference type="NCBI Taxonomy" id="435880"/>
    <lineage>
        <taxon>Bacteria</taxon>
        <taxon>Pseudomonadati</taxon>
        <taxon>Bacteroidota</taxon>
        <taxon>Cytophagia</taxon>
        <taxon>Cytophagales</taxon>
        <taxon>Cyclobacteriaceae</taxon>
        <taxon>Algoriphagus</taxon>
    </lineage>
</organism>
<evidence type="ECO:0000313" key="3">
    <source>
        <dbReference type="Proteomes" id="UP000199642"/>
    </source>
</evidence>